<evidence type="ECO:0000313" key="2">
    <source>
        <dbReference type="EMBL" id="GAW81707.1"/>
    </source>
</evidence>
<name>A0A1Y1JKJ3_PLAGO</name>
<comment type="caution">
    <text evidence="2">The sequence shown here is derived from an EMBL/GenBank/DDBJ whole genome shotgun (WGS) entry which is preliminary data.</text>
</comment>
<organism evidence="2 3">
    <name type="scientific">Plasmodium gonderi</name>
    <dbReference type="NCBI Taxonomy" id="77519"/>
    <lineage>
        <taxon>Eukaryota</taxon>
        <taxon>Sar</taxon>
        <taxon>Alveolata</taxon>
        <taxon>Apicomplexa</taxon>
        <taxon>Aconoidasida</taxon>
        <taxon>Haemosporida</taxon>
        <taxon>Plasmodiidae</taxon>
        <taxon>Plasmodium</taxon>
        <taxon>Plasmodium (Plasmodium)</taxon>
    </lineage>
</organism>
<feature type="compositionally biased region" description="Basic and acidic residues" evidence="1">
    <location>
        <begin position="263"/>
        <end position="274"/>
    </location>
</feature>
<dbReference type="OMA" id="SKEINWF"/>
<feature type="compositionally biased region" description="Basic residues" evidence="1">
    <location>
        <begin position="245"/>
        <end position="254"/>
    </location>
</feature>
<feature type="compositionally biased region" description="Basic residues" evidence="1">
    <location>
        <begin position="275"/>
        <end position="284"/>
    </location>
</feature>
<proteinExistence type="predicted"/>
<protein>
    <submittedName>
        <fullName evidence="2">Uncharacterized protein</fullName>
    </submittedName>
</protein>
<dbReference type="Proteomes" id="UP000195521">
    <property type="component" value="Unassembled WGS sequence"/>
</dbReference>
<dbReference type="RefSeq" id="XP_028544296.1">
    <property type="nucleotide sequence ID" value="XM_028688495.1"/>
</dbReference>
<dbReference type="EMBL" id="BDQF01000012">
    <property type="protein sequence ID" value="GAW81707.1"/>
    <property type="molecule type" value="Genomic_DNA"/>
</dbReference>
<dbReference type="OrthoDB" id="370662at2759"/>
<accession>A0A1Y1JKJ3</accession>
<evidence type="ECO:0000256" key="1">
    <source>
        <dbReference type="SAM" id="MobiDB-lite"/>
    </source>
</evidence>
<dbReference type="GeneID" id="39748436"/>
<reference evidence="3" key="1">
    <citation type="submission" date="2017-04" db="EMBL/GenBank/DDBJ databases">
        <title>Plasmodium gonderi genome.</title>
        <authorList>
            <person name="Arisue N."/>
            <person name="Honma H."/>
            <person name="Kawai S."/>
            <person name="Tougan T."/>
            <person name="Tanabe K."/>
            <person name="Horii T."/>
        </authorList>
    </citation>
    <scope>NUCLEOTIDE SEQUENCE [LARGE SCALE GENOMIC DNA]</scope>
    <source>
        <strain evidence="3">ATCC 30045</strain>
    </source>
</reference>
<dbReference type="AlphaFoldDB" id="A0A1Y1JKJ3"/>
<keyword evidence="3" id="KW-1185">Reference proteome</keyword>
<gene>
    <name evidence="2" type="ORF">PGO_111570</name>
</gene>
<feature type="region of interest" description="Disordered" evidence="1">
    <location>
        <begin position="245"/>
        <end position="294"/>
    </location>
</feature>
<sequence length="294" mass="35106">MATPSNELFILHFTIHDVYDRKGNGISLHEEPYIKFYWKSEKYKNYLKLFSDEINWFCEFFLPYKSGDYVEKLVMQIWVNGCLKRKRKVSYNYININDVEKKKKINGKTELIGKRKGLKVIYSLQIIYYSLYMIMKNAQTYILNKISIYKMMQIYRSNQRDTSTNDENILDKYIISLFQKESYMKKNTPLQLKNTFRVNNTRNNIKNDFQSPHNLKLKKKKHEQKTSKDSLLSLSQKNLNEKTIHIRNKPKSQKKSAMVQETVKGEKIEQQVDTKKKKKKRKKAQTTEVGRGFS</sequence>
<evidence type="ECO:0000313" key="3">
    <source>
        <dbReference type="Proteomes" id="UP000195521"/>
    </source>
</evidence>